<evidence type="ECO:0000259" key="2">
    <source>
        <dbReference type="Pfam" id="PF07238"/>
    </source>
</evidence>
<feature type="domain" description="PilZ" evidence="2">
    <location>
        <begin position="3"/>
        <end position="100"/>
    </location>
</feature>
<dbReference type="Pfam" id="PF07238">
    <property type="entry name" value="PilZ"/>
    <property type="match status" value="1"/>
</dbReference>
<protein>
    <recommendedName>
        <fullName evidence="1">Cyclic diguanosine monophosphate-binding protein</fullName>
        <shortName evidence="1">c-di-GMP-binding protein</shortName>
    </recommendedName>
    <alternativeName>
        <fullName evidence="1">Pilz domain-containing protein</fullName>
    </alternativeName>
</protein>
<comment type="subunit">
    <text evidence="1">Monomer in both c-di-GMP-bound and free forms.</text>
</comment>
<dbReference type="RefSeq" id="WP_053410212.1">
    <property type="nucleotide sequence ID" value="NZ_DAIPHI010000081.1"/>
</dbReference>
<dbReference type="InterPro" id="IPR009875">
    <property type="entry name" value="PilZ_domain"/>
</dbReference>
<sequence>MPERRHFSRIVYRTPAILVQGEQTINASIRDLSLHGLLIKSDQASELNLDKQIDVEFALLGSDITIQLTGNIVEINNNMIRLSIDHIDIESIGYLKRLVELNVGDDELLYRDIEHLSELGEHT</sequence>
<proteinExistence type="predicted"/>
<evidence type="ECO:0000313" key="3">
    <source>
        <dbReference type="EMBL" id="KOO06469.1"/>
    </source>
</evidence>
<comment type="caution">
    <text evidence="3">The sequence shown here is derived from an EMBL/GenBank/DDBJ whole genome shotgun (WGS) entry which is preliminary data.</text>
</comment>
<dbReference type="Proteomes" id="UP000037530">
    <property type="component" value="Unassembled WGS sequence"/>
</dbReference>
<gene>
    <name evidence="3" type="ORF">AKJ31_16595</name>
</gene>
<dbReference type="SUPFAM" id="SSF141371">
    <property type="entry name" value="PilZ domain-like"/>
    <property type="match status" value="1"/>
</dbReference>
<dbReference type="STRING" id="171383.AKJ31_16595"/>
<dbReference type="PATRIC" id="fig|171383.3.peg.3391"/>
<dbReference type="GO" id="GO:0035438">
    <property type="term" value="F:cyclic-di-GMP binding"/>
    <property type="evidence" value="ECO:0007669"/>
    <property type="project" value="InterPro"/>
</dbReference>
<evidence type="ECO:0000313" key="4">
    <source>
        <dbReference type="Proteomes" id="UP000037530"/>
    </source>
</evidence>
<comment type="function">
    <text evidence="1">Binds the second messenger bis-(3'-5') cyclic dimeric guanosine monophosphate (c-di-GMP). Can bind two c-di-GMP molecules per monomer. May play a role in bacterial second-messenger regulated processes. Binding to c-di-GMP induces a conformational change of the C- and N-termini resulting in the exposure of a highly negative surface on one side of the protein to a possible effector protein.</text>
</comment>
<dbReference type="PIRSF" id="PIRSF028141">
    <property type="entry name" value="C-di-GMP_BP_PA4608"/>
    <property type="match status" value="1"/>
</dbReference>
<accession>A0A0M0HWN0</accession>
<keyword evidence="1" id="KW-0547">Nucleotide-binding</keyword>
<organism evidence="3 4">
    <name type="scientific">Vibrio hepatarius</name>
    <dbReference type="NCBI Taxonomy" id="171383"/>
    <lineage>
        <taxon>Bacteria</taxon>
        <taxon>Pseudomonadati</taxon>
        <taxon>Pseudomonadota</taxon>
        <taxon>Gammaproteobacteria</taxon>
        <taxon>Vibrionales</taxon>
        <taxon>Vibrionaceae</taxon>
        <taxon>Vibrio</taxon>
        <taxon>Vibrio oreintalis group</taxon>
    </lineage>
</organism>
<reference evidence="4" key="1">
    <citation type="submission" date="2015-08" db="EMBL/GenBank/DDBJ databases">
        <title>Vibrio galatheae sp. nov., a novel member of the Vibrionaceae family isolated from the Solomon Islands.</title>
        <authorList>
            <person name="Giubergia S."/>
            <person name="Machado H."/>
            <person name="Mateiu R.V."/>
            <person name="Gram L."/>
        </authorList>
    </citation>
    <scope>NUCLEOTIDE SEQUENCE [LARGE SCALE GENOMIC DNA]</scope>
    <source>
        <strain evidence="4">DSM 19134</strain>
    </source>
</reference>
<name>A0A0M0HWN0_9VIBR</name>
<keyword evidence="1" id="KW-0973">c-di-GMP</keyword>
<keyword evidence="4" id="KW-1185">Reference proteome</keyword>
<dbReference type="InterPro" id="IPR027021">
    <property type="entry name" value="C-di-GMP_BP_PA4608"/>
</dbReference>
<dbReference type="OrthoDB" id="5298508at2"/>
<dbReference type="Gene3D" id="2.40.10.220">
    <property type="entry name" value="predicted glycosyltransferase like domains"/>
    <property type="match status" value="1"/>
</dbReference>
<dbReference type="EMBL" id="LHPI01000018">
    <property type="protein sequence ID" value="KOO06469.1"/>
    <property type="molecule type" value="Genomic_DNA"/>
</dbReference>
<dbReference type="AlphaFoldDB" id="A0A0M0HWN0"/>
<evidence type="ECO:0000256" key="1">
    <source>
        <dbReference type="PIRNR" id="PIRNR028141"/>
    </source>
</evidence>